<keyword evidence="3" id="KW-0378">Hydrolase</keyword>
<feature type="domain" description="MPN" evidence="6">
    <location>
        <begin position="22"/>
        <end position="147"/>
    </location>
</feature>
<evidence type="ECO:0000256" key="4">
    <source>
        <dbReference type="ARBA" id="ARBA00022833"/>
    </source>
</evidence>
<dbReference type="STRING" id="990371.SAMN05421813_101285"/>
<dbReference type="RefSeq" id="WP_090698221.1">
    <property type="nucleotide sequence ID" value="NZ_FNHH01000001.1"/>
</dbReference>
<keyword evidence="8" id="KW-1185">Reference proteome</keyword>
<dbReference type="InterPro" id="IPR037518">
    <property type="entry name" value="MPN"/>
</dbReference>
<evidence type="ECO:0000256" key="5">
    <source>
        <dbReference type="ARBA" id="ARBA00023049"/>
    </source>
</evidence>
<dbReference type="Pfam" id="PF04002">
    <property type="entry name" value="RadC"/>
    <property type="match status" value="1"/>
</dbReference>
<keyword evidence="2" id="KW-0479">Metal-binding</keyword>
<evidence type="ECO:0000256" key="1">
    <source>
        <dbReference type="ARBA" id="ARBA00022670"/>
    </source>
</evidence>
<evidence type="ECO:0000313" key="7">
    <source>
        <dbReference type="EMBL" id="SDL70469.1"/>
    </source>
</evidence>
<name>A0A1G9M8A6_9SPHI</name>
<dbReference type="GO" id="GO:0008237">
    <property type="term" value="F:metallopeptidase activity"/>
    <property type="evidence" value="ECO:0007669"/>
    <property type="project" value="UniProtKB-KW"/>
</dbReference>
<dbReference type="InterPro" id="IPR020891">
    <property type="entry name" value="UPF0758_CS"/>
</dbReference>
<keyword evidence="5" id="KW-0482">Metalloprotease</keyword>
<reference evidence="8" key="1">
    <citation type="submission" date="2016-10" db="EMBL/GenBank/DDBJ databases">
        <authorList>
            <person name="Varghese N."/>
            <person name="Submissions S."/>
        </authorList>
    </citation>
    <scope>NUCLEOTIDE SEQUENCE [LARGE SCALE GENOMIC DNA]</scope>
    <source>
        <strain evidence="8">DSM 24536</strain>
    </source>
</reference>
<dbReference type="OrthoDB" id="9804482at2"/>
<dbReference type="PROSITE" id="PS50249">
    <property type="entry name" value="MPN"/>
    <property type="match status" value="1"/>
</dbReference>
<dbReference type="InterPro" id="IPR001405">
    <property type="entry name" value="UPF0758"/>
</dbReference>
<dbReference type="PANTHER" id="PTHR30471">
    <property type="entry name" value="DNA REPAIR PROTEIN RADC"/>
    <property type="match status" value="1"/>
</dbReference>
<organism evidence="7 8">
    <name type="scientific">Daejeonella rubra</name>
    <dbReference type="NCBI Taxonomy" id="990371"/>
    <lineage>
        <taxon>Bacteria</taxon>
        <taxon>Pseudomonadati</taxon>
        <taxon>Bacteroidota</taxon>
        <taxon>Sphingobacteriia</taxon>
        <taxon>Sphingobacteriales</taxon>
        <taxon>Sphingobacteriaceae</taxon>
        <taxon>Daejeonella</taxon>
    </lineage>
</organism>
<dbReference type="AlphaFoldDB" id="A0A1G9M8A6"/>
<dbReference type="GO" id="GO:0006508">
    <property type="term" value="P:proteolysis"/>
    <property type="evidence" value="ECO:0007669"/>
    <property type="project" value="UniProtKB-KW"/>
</dbReference>
<evidence type="ECO:0000256" key="2">
    <source>
        <dbReference type="ARBA" id="ARBA00022723"/>
    </source>
</evidence>
<evidence type="ECO:0000259" key="6">
    <source>
        <dbReference type="PROSITE" id="PS50249"/>
    </source>
</evidence>
<keyword evidence="4" id="KW-0862">Zinc</keyword>
<dbReference type="PANTHER" id="PTHR30471:SF3">
    <property type="entry name" value="UPF0758 PROTEIN YEES-RELATED"/>
    <property type="match status" value="1"/>
</dbReference>
<sequence length="148" mass="16897">MKKVSDIKIIYTPKIKHSKLPEIFSAHEAHLLFRKSWDIGKLYLVEQFKAMYLNSNGKVLGIYEISSGGLTYTQVDTRLIFLGAIKCCATSIILAHNHPSGNREPSDSDLRITRRLKEAGRLLEINIWDHLIITPEGYTSMRVSKIIR</sequence>
<dbReference type="EMBL" id="FNHH01000001">
    <property type="protein sequence ID" value="SDL70469.1"/>
    <property type="molecule type" value="Genomic_DNA"/>
</dbReference>
<evidence type="ECO:0000313" key="8">
    <source>
        <dbReference type="Proteomes" id="UP000199226"/>
    </source>
</evidence>
<accession>A0A1G9M8A6</accession>
<protein>
    <submittedName>
        <fullName evidence="7">RadC-like JAB domain-containing protein</fullName>
    </submittedName>
</protein>
<dbReference type="Gene3D" id="3.40.140.10">
    <property type="entry name" value="Cytidine Deaminase, domain 2"/>
    <property type="match status" value="1"/>
</dbReference>
<evidence type="ECO:0000256" key="3">
    <source>
        <dbReference type="ARBA" id="ARBA00022801"/>
    </source>
</evidence>
<dbReference type="Proteomes" id="UP000199226">
    <property type="component" value="Unassembled WGS sequence"/>
</dbReference>
<proteinExistence type="predicted"/>
<gene>
    <name evidence="7" type="ORF">SAMN05421813_101285</name>
</gene>
<dbReference type="PROSITE" id="PS01302">
    <property type="entry name" value="UPF0758"/>
    <property type="match status" value="1"/>
</dbReference>
<dbReference type="CDD" id="cd08071">
    <property type="entry name" value="MPN_DUF2466"/>
    <property type="match status" value="1"/>
</dbReference>
<dbReference type="GO" id="GO:0046872">
    <property type="term" value="F:metal ion binding"/>
    <property type="evidence" value="ECO:0007669"/>
    <property type="project" value="UniProtKB-KW"/>
</dbReference>
<keyword evidence="1" id="KW-0645">Protease</keyword>
<dbReference type="InterPro" id="IPR025657">
    <property type="entry name" value="RadC_JAB"/>
</dbReference>